<name>A0A4R7EYN9_9FLAO</name>
<dbReference type="SUPFAM" id="SSF51735">
    <property type="entry name" value="NAD(P)-binding Rossmann-fold domains"/>
    <property type="match status" value="1"/>
</dbReference>
<accession>A0A4R7EYN9</accession>
<dbReference type="AlphaFoldDB" id="A0A4R7EYN9"/>
<sequence>MILITGGTGMVGAHLLLHLTKSERPVRAIYRNKKRIQRTKHLFDLCGYADIFYKIEWIKADITDIPALENAFEGIDCVYHCAAVISFDAKDTSALRKVNIEGTANMINLSIDFGIKKFCYVSSVAALGETLSHDRIISEKSDWDPELFHSDYAISKYGGEMEVWRGTQEGLKVVVVNPGVIFGKGFGFEGSGEFFAKALKNFPFYTNGTTGVVSASDVVKAMVLLMDSNIENERFTLVSENLPYLRIMNFCAQLLNKRQPHIYASPFSCSLAWRLDCAISACTGKKRSFTRAMAKASHSNYIYSNAKIKETIGFEFESHQVFLPKVLSSLLLL</sequence>
<dbReference type="PANTHER" id="PTHR48079">
    <property type="entry name" value="PROTEIN YEEZ"/>
    <property type="match status" value="1"/>
</dbReference>
<dbReference type="Gene3D" id="3.40.50.720">
    <property type="entry name" value="NAD(P)-binding Rossmann-like Domain"/>
    <property type="match status" value="1"/>
</dbReference>
<evidence type="ECO:0000313" key="3">
    <source>
        <dbReference type="Proteomes" id="UP000295215"/>
    </source>
</evidence>
<evidence type="ECO:0000259" key="1">
    <source>
        <dbReference type="Pfam" id="PF01370"/>
    </source>
</evidence>
<dbReference type="GO" id="GO:0005737">
    <property type="term" value="C:cytoplasm"/>
    <property type="evidence" value="ECO:0007669"/>
    <property type="project" value="TreeGrafter"/>
</dbReference>
<gene>
    <name evidence="2" type="ORF">C8P70_11743</name>
</gene>
<organism evidence="2 3">
    <name type="scientific">Myroides indicus</name>
    <dbReference type="NCBI Taxonomy" id="1323422"/>
    <lineage>
        <taxon>Bacteria</taxon>
        <taxon>Pseudomonadati</taxon>
        <taxon>Bacteroidota</taxon>
        <taxon>Flavobacteriia</taxon>
        <taxon>Flavobacteriales</taxon>
        <taxon>Flavobacteriaceae</taxon>
        <taxon>Myroides</taxon>
    </lineage>
</organism>
<dbReference type="Pfam" id="PF01370">
    <property type="entry name" value="Epimerase"/>
    <property type="match status" value="1"/>
</dbReference>
<dbReference type="GO" id="GO:0004029">
    <property type="term" value="F:aldehyde dehydrogenase (NAD+) activity"/>
    <property type="evidence" value="ECO:0007669"/>
    <property type="project" value="TreeGrafter"/>
</dbReference>
<dbReference type="InterPro" id="IPR001509">
    <property type="entry name" value="Epimerase_deHydtase"/>
</dbReference>
<evidence type="ECO:0000313" key="2">
    <source>
        <dbReference type="EMBL" id="TDS56953.1"/>
    </source>
</evidence>
<dbReference type="InterPro" id="IPR051783">
    <property type="entry name" value="NAD(P)-dependent_oxidoreduct"/>
</dbReference>
<dbReference type="Proteomes" id="UP000295215">
    <property type="component" value="Unassembled WGS sequence"/>
</dbReference>
<keyword evidence="3" id="KW-1185">Reference proteome</keyword>
<feature type="domain" description="NAD-dependent epimerase/dehydratase" evidence="1">
    <location>
        <begin position="2"/>
        <end position="228"/>
    </location>
</feature>
<dbReference type="RefSeq" id="WP_133712884.1">
    <property type="nucleotide sequence ID" value="NZ_SOAG01000017.1"/>
</dbReference>
<dbReference type="EMBL" id="SOAG01000017">
    <property type="protein sequence ID" value="TDS56953.1"/>
    <property type="molecule type" value="Genomic_DNA"/>
</dbReference>
<dbReference type="OrthoDB" id="596910at2"/>
<dbReference type="InterPro" id="IPR036291">
    <property type="entry name" value="NAD(P)-bd_dom_sf"/>
</dbReference>
<reference evidence="2 3" key="1">
    <citation type="submission" date="2019-03" db="EMBL/GenBank/DDBJ databases">
        <title>Genomic Encyclopedia of Archaeal and Bacterial Type Strains, Phase II (KMG-II): from individual species to whole genera.</title>
        <authorList>
            <person name="Goeker M."/>
        </authorList>
    </citation>
    <scope>NUCLEOTIDE SEQUENCE [LARGE SCALE GENOMIC DNA]</scope>
    <source>
        <strain evidence="2 3">DSM 28213</strain>
    </source>
</reference>
<proteinExistence type="predicted"/>
<protein>
    <submittedName>
        <fullName evidence="2">Nucleoside-diphosphate-sugar epimerase</fullName>
    </submittedName>
</protein>
<comment type="caution">
    <text evidence="2">The sequence shown here is derived from an EMBL/GenBank/DDBJ whole genome shotgun (WGS) entry which is preliminary data.</text>
</comment>
<dbReference type="PANTHER" id="PTHR48079:SF6">
    <property type="entry name" value="NAD(P)-BINDING DOMAIN-CONTAINING PROTEIN-RELATED"/>
    <property type="match status" value="1"/>
</dbReference>